<comment type="caution">
    <text evidence="2">The sequence shown here is derived from an EMBL/GenBank/DDBJ whole genome shotgun (WGS) entry which is preliminary data.</text>
</comment>
<dbReference type="Proteomes" id="UP000317863">
    <property type="component" value="Unassembled WGS sequence"/>
</dbReference>
<accession>A0A544QX97</accession>
<feature type="transmembrane region" description="Helical" evidence="1">
    <location>
        <begin position="36"/>
        <end position="59"/>
    </location>
</feature>
<organism evidence="2 3">
    <name type="scientific">Peptacetobacter hominis</name>
    <dbReference type="NCBI Taxonomy" id="2743610"/>
    <lineage>
        <taxon>Bacteria</taxon>
        <taxon>Bacillati</taxon>
        <taxon>Bacillota</taxon>
        <taxon>Clostridia</taxon>
        <taxon>Peptostreptococcales</taxon>
        <taxon>Peptostreptococcaceae</taxon>
        <taxon>Peptacetobacter</taxon>
    </lineage>
</organism>
<name>A0A544QX97_9FIRM</name>
<keyword evidence="1" id="KW-1133">Transmembrane helix</keyword>
<sequence length="64" mass="7426">MKKEKNKELMSAFYWGLIAIVWFVIAFLKFKTDSATWIIGLNLLAGVLFLINAIVKFVVYKKNK</sequence>
<dbReference type="RefSeq" id="WP_142535327.1">
    <property type="nucleotide sequence ID" value="NZ_SGJB01000003.1"/>
</dbReference>
<feature type="transmembrane region" description="Helical" evidence="1">
    <location>
        <begin position="12"/>
        <end position="30"/>
    </location>
</feature>
<keyword evidence="3" id="KW-1185">Reference proteome</keyword>
<protein>
    <submittedName>
        <fullName evidence="2">Uncharacterized protein</fullName>
    </submittedName>
</protein>
<evidence type="ECO:0000313" key="3">
    <source>
        <dbReference type="Proteomes" id="UP000317863"/>
    </source>
</evidence>
<evidence type="ECO:0000256" key="1">
    <source>
        <dbReference type="SAM" id="Phobius"/>
    </source>
</evidence>
<keyword evidence="1" id="KW-0472">Membrane</keyword>
<gene>
    <name evidence="2" type="ORF">EXD82_02440</name>
</gene>
<keyword evidence="1" id="KW-0812">Transmembrane</keyword>
<evidence type="ECO:0000313" key="2">
    <source>
        <dbReference type="EMBL" id="TQQ85275.1"/>
    </source>
</evidence>
<dbReference type="AlphaFoldDB" id="A0A544QX97"/>
<proteinExistence type="predicted"/>
<reference evidence="2 3" key="1">
    <citation type="submission" date="2019-02" db="EMBL/GenBank/DDBJ databases">
        <title>Peptostreptococcaceae bacterium ZHW00191 nov., a new bacterium isolated from the human gut.</title>
        <authorList>
            <person name="Zhou H.-W."/>
            <person name="Chen X.-J."/>
        </authorList>
    </citation>
    <scope>NUCLEOTIDE SEQUENCE [LARGE SCALE GENOMIC DNA]</scope>
    <source>
        <strain evidence="2 3">ZHW00191</strain>
    </source>
</reference>
<dbReference type="EMBL" id="SGJB01000003">
    <property type="protein sequence ID" value="TQQ85275.1"/>
    <property type="molecule type" value="Genomic_DNA"/>
</dbReference>